<dbReference type="STRING" id="1223545.GS4_15_00210"/>
<proteinExistence type="predicted"/>
<feature type="region of interest" description="Disordered" evidence="1">
    <location>
        <begin position="1"/>
        <end position="55"/>
    </location>
</feature>
<reference evidence="2 3" key="1">
    <citation type="submission" date="2013-01" db="EMBL/GenBank/DDBJ databases">
        <title>Whole genome shotgun sequence of Gordonia soli NBRC 108243.</title>
        <authorList>
            <person name="Isaki-Nakamura S."/>
            <person name="Hosoyama A."/>
            <person name="Tsuchikane K."/>
            <person name="Ando Y."/>
            <person name="Baba S."/>
            <person name="Ohji S."/>
            <person name="Hamada M."/>
            <person name="Tamura T."/>
            <person name="Yamazoe A."/>
            <person name="Yamazaki S."/>
            <person name="Fujita N."/>
        </authorList>
    </citation>
    <scope>NUCLEOTIDE SEQUENCE [LARGE SCALE GENOMIC DNA]</scope>
    <source>
        <strain evidence="2 3">NBRC 108243</strain>
    </source>
</reference>
<name>M0QLX0_9ACTN</name>
<accession>M0QLX0</accession>
<feature type="compositionally biased region" description="Low complexity" evidence="1">
    <location>
        <begin position="1"/>
        <end position="17"/>
    </location>
</feature>
<evidence type="ECO:0000313" key="2">
    <source>
        <dbReference type="EMBL" id="GAC68372.1"/>
    </source>
</evidence>
<evidence type="ECO:0000313" key="3">
    <source>
        <dbReference type="Proteomes" id="UP000011666"/>
    </source>
</evidence>
<comment type="caution">
    <text evidence="2">The sequence shown here is derived from an EMBL/GenBank/DDBJ whole genome shotgun (WGS) entry which is preliminary data.</text>
</comment>
<dbReference type="AlphaFoldDB" id="M0QLX0"/>
<sequence>MASAEGASTDGAATDGAPVDGGPIGAAPTDTSEAHRAAQVDASRADRFGPEDGASDRALASRVEQLDHAVAAMRDAPEYTRPSKLRRVLDALRRVLLQDGGPAAVRERAAALEDAGVFSGSDWDQPSILVPTLAGPSLRSDRTDTVLLEATSELRILAIATGDHHREDLSAEDARRFLSQVLAMNLDLLLAPPSESERIRQGRTASLIRDLFAYLVDELGYDSMLEGLVEEIWRILRQRPIQVDHVKAMVTRIAIHRSASDVDLGSAAQGLDRLTTALFGPTEASREDPGIDTYLSRVSAMDAEGLEFEARGFARAMHDTGLVSPYHAALVRFLVEDNVYLLPEALGLSEVGRNSLLRYPELVHQLIIEAVLPQSPQSLYGLALLLDRGILHQPPVVPSLWRQLVLRLSPRVRERLHSGFGPAVAPESLLLGGILSMLGQPLGVGQGDNPTCQSARALSMWAYNDPDYLLQVVAWAARDDEVIAHFEGQPISSVESVGGVATADPIDLDAVSLLVVPHLDRIYAEMVRRCADRAGDPHRWVNPEFHGWWSARGFRINVDVETGKIIDIDDFIRQFYAAYHPDYNGNQPLIHPQPAGIAFTDSAARYVGWHAITILRVAADPNGVIRVYFYNPNNDSGQDWGDDVVVGTAGNGERPGEGSLPFEQFASRLYIFHADPLEDGAADQVPVDAVERIVGHIGRSWGVDRLT</sequence>
<organism evidence="2 3">
    <name type="scientific">Gordonia soli NBRC 108243</name>
    <dbReference type="NCBI Taxonomy" id="1223545"/>
    <lineage>
        <taxon>Bacteria</taxon>
        <taxon>Bacillati</taxon>
        <taxon>Actinomycetota</taxon>
        <taxon>Actinomycetes</taxon>
        <taxon>Mycobacteriales</taxon>
        <taxon>Gordoniaceae</taxon>
        <taxon>Gordonia</taxon>
    </lineage>
</organism>
<evidence type="ECO:0000256" key="1">
    <source>
        <dbReference type="SAM" id="MobiDB-lite"/>
    </source>
</evidence>
<feature type="compositionally biased region" description="Basic and acidic residues" evidence="1">
    <location>
        <begin position="32"/>
        <end position="50"/>
    </location>
</feature>
<gene>
    <name evidence="2" type="ORF">GS4_15_00210</name>
</gene>
<dbReference type="eggNOG" id="ENOG502Z84R">
    <property type="taxonomic scope" value="Bacteria"/>
</dbReference>
<dbReference type="Proteomes" id="UP000011666">
    <property type="component" value="Unassembled WGS sequence"/>
</dbReference>
<dbReference type="EMBL" id="BANX01000015">
    <property type="protein sequence ID" value="GAC68372.1"/>
    <property type="molecule type" value="Genomic_DNA"/>
</dbReference>
<protein>
    <submittedName>
        <fullName evidence="2">Uncharacterized protein</fullName>
    </submittedName>
</protein>
<keyword evidence="3" id="KW-1185">Reference proteome</keyword>